<protein>
    <recommendedName>
        <fullName evidence="4">Malate dehydrogenase</fullName>
    </recommendedName>
</protein>
<name>A0ABR3RR84_9PLEO</name>
<gene>
    <name evidence="2" type="ORF">SLS60_004140</name>
</gene>
<dbReference type="Proteomes" id="UP001521785">
    <property type="component" value="Unassembled WGS sequence"/>
</dbReference>
<evidence type="ECO:0000313" key="2">
    <source>
        <dbReference type="EMBL" id="KAL1606733.1"/>
    </source>
</evidence>
<sequence>MHSSLFVAAFAIPLALAAPAPYRLPGSSYRRQLNDSCSLADVQQPSSTLTPPGDHNQLVLIALGQGTQNYTCTNETATPASIGAVANLFNASCAVAQKTSLGSVTEDANAVGQHFFVDNTTPEFDIIGLGNTQLKKSEAAPAPDAAADVPWLKLDATNTNTAVRSIYRLNTKGGVAPTTCDGQAAGAVVQVPYEAQYYVYACPDAMAARRQRRSLGLPLN</sequence>
<comment type="caution">
    <text evidence="2">The sequence shown here is derived from an EMBL/GenBank/DDBJ whole genome shotgun (WGS) entry which is preliminary data.</text>
</comment>
<feature type="signal peptide" evidence="1">
    <location>
        <begin position="1"/>
        <end position="17"/>
    </location>
</feature>
<dbReference type="PANTHER" id="PTHR35567">
    <property type="entry name" value="MALATE DEHYDROGENASE (AFU_ORTHOLOGUE AFUA_2G13800)"/>
    <property type="match status" value="1"/>
</dbReference>
<dbReference type="InterPro" id="IPR021851">
    <property type="entry name" value="DUF3455"/>
</dbReference>
<dbReference type="EMBL" id="JAKJXO020000004">
    <property type="protein sequence ID" value="KAL1606733.1"/>
    <property type="molecule type" value="Genomic_DNA"/>
</dbReference>
<evidence type="ECO:0008006" key="4">
    <source>
        <dbReference type="Google" id="ProtNLM"/>
    </source>
</evidence>
<accession>A0ABR3RR84</accession>
<keyword evidence="3" id="KW-1185">Reference proteome</keyword>
<dbReference type="PANTHER" id="PTHR35567:SF11">
    <property type="entry name" value="MALATE DEHYDROGENASE (AFU_ORTHOLOGUE AFUA_2G13800)"/>
    <property type="match status" value="1"/>
</dbReference>
<feature type="chain" id="PRO_5047129133" description="Malate dehydrogenase" evidence="1">
    <location>
        <begin position="18"/>
        <end position="220"/>
    </location>
</feature>
<keyword evidence="1" id="KW-0732">Signal</keyword>
<organism evidence="2 3">
    <name type="scientific">Paraconiothyrium brasiliense</name>
    <dbReference type="NCBI Taxonomy" id="300254"/>
    <lineage>
        <taxon>Eukaryota</taxon>
        <taxon>Fungi</taxon>
        <taxon>Dikarya</taxon>
        <taxon>Ascomycota</taxon>
        <taxon>Pezizomycotina</taxon>
        <taxon>Dothideomycetes</taxon>
        <taxon>Pleosporomycetidae</taxon>
        <taxon>Pleosporales</taxon>
        <taxon>Massarineae</taxon>
        <taxon>Didymosphaeriaceae</taxon>
        <taxon>Paraconiothyrium</taxon>
    </lineage>
</organism>
<evidence type="ECO:0000256" key="1">
    <source>
        <dbReference type="SAM" id="SignalP"/>
    </source>
</evidence>
<proteinExistence type="predicted"/>
<dbReference type="Pfam" id="PF11937">
    <property type="entry name" value="DUF3455"/>
    <property type="match status" value="1"/>
</dbReference>
<evidence type="ECO:0000313" key="3">
    <source>
        <dbReference type="Proteomes" id="UP001521785"/>
    </source>
</evidence>
<reference evidence="2 3" key="1">
    <citation type="submission" date="2024-02" db="EMBL/GenBank/DDBJ databases">
        <title>De novo assembly and annotation of 12 fungi associated with fruit tree decline syndrome in Ontario, Canada.</title>
        <authorList>
            <person name="Sulman M."/>
            <person name="Ellouze W."/>
            <person name="Ilyukhin E."/>
        </authorList>
    </citation>
    <scope>NUCLEOTIDE SEQUENCE [LARGE SCALE GENOMIC DNA]</scope>
    <source>
        <strain evidence="2 3">M42-189</strain>
    </source>
</reference>